<dbReference type="Pfam" id="PF12799">
    <property type="entry name" value="LRR_4"/>
    <property type="match status" value="1"/>
</dbReference>
<evidence type="ECO:0000313" key="4">
    <source>
        <dbReference type="Proteomes" id="UP000029844"/>
    </source>
</evidence>
<dbReference type="Gene3D" id="3.80.10.10">
    <property type="entry name" value="Ribonuclease Inhibitor"/>
    <property type="match status" value="1"/>
</dbReference>
<dbReference type="InterPro" id="IPR050836">
    <property type="entry name" value="SDS22/Internalin_LRR"/>
</dbReference>
<reference evidence="3 4" key="1">
    <citation type="submission" date="2014-05" db="EMBL/GenBank/DDBJ databases">
        <title>Novel Listeriaceae from food processing environments.</title>
        <authorList>
            <person name="den Bakker H.C."/>
        </authorList>
    </citation>
    <scope>NUCLEOTIDE SEQUENCE [LARGE SCALE GENOMIC DNA]</scope>
    <source>
        <strain evidence="3 4">FSL A5-0281</strain>
    </source>
</reference>
<keyword evidence="2" id="KW-0677">Repeat</keyword>
<dbReference type="InterPro" id="IPR032675">
    <property type="entry name" value="LRR_dom_sf"/>
</dbReference>
<dbReference type="EMBL" id="JNFA01000017">
    <property type="protein sequence ID" value="KGL41797.1"/>
    <property type="molecule type" value="Genomic_DNA"/>
</dbReference>
<dbReference type="STRING" id="1552123.EP57_06125"/>
<keyword evidence="1" id="KW-0433">Leucine-rich repeat</keyword>
<gene>
    <name evidence="3" type="ORF">EP57_06125</name>
</gene>
<comment type="caution">
    <text evidence="3">The sequence shown here is derived from an EMBL/GenBank/DDBJ whole genome shotgun (WGS) entry which is preliminary data.</text>
</comment>
<dbReference type="OrthoDB" id="2365567at2"/>
<proteinExistence type="predicted"/>
<keyword evidence="4" id="KW-1185">Reference proteome</keyword>
<evidence type="ECO:0008006" key="5">
    <source>
        <dbReference type="Google" id="ProtNLM"/>
    </source>
</evidence>
<evidence type="ECO:0000256" key="2">
    <source>
        <dbReference type="ARBA" id="ARBA00022737"/>
    </source>
</evidence>
<dbReference type="Proteomes" id="UP000029844">
    <property type="component" value="Unassembled WGS sequence"/>
</dbReference>
<evidence type="ECO:0000256" key="1">
    <source>
        <dbReference type="ARBA" id="ARBA00022614"/>
    </source>
</evidence>
<dbReference type="RefSeq" id="WP_036085169.1">
    <property type="nucleotide sequence ID" value="NZ_CBCSHQ010000003.1"/>
</dbReference>
<protein>
    <recommendedName>
        <fullName evidence="5">Internalin</fullName>
    </recommendedName>
</protein>
<dbReference type="SMART" id="SM00365">
    <property type="entry name" value="LRR_SD22"/>
    <property type="match status" value="2"/>
</dbReference>
<organism evidence="3 4">
    <name type="scientific">Listeria booriae</name>
    <dbReference type="NCBI Taxonomy" id="1552123"/>
    <lineage>
        <taxon>Bacteria</taxon>
        <taxon>Bacillati</taxon>
        <taxon>Bacillota</taxon>
        <taxon>Bacilli</taxon>
        <taxon>Bacillales</taxon>
        <taxon>Listeriaceae</taxon>
        <taxon>Listeria</taxon>
    </lineage>
</organism>
<dbReference type="PANTHER" id="PTHR46652:SF3">
    <property type="entry name" value="LEUCINE-RICH REPEAT-CONTAINING PROTEIN 9"/>
    <property type="match status" value="1"/>
</dbReference>
<dbReference type="InterPro" id="IPR001611">
    <property type="entry name" value="Leu-rich_rpt"/>
</dbReference>
<dbReference type="PROSITE" id="PS51450">
    <property type="entry name" value="LRR"/>
    <property type="match status" value="3"/>
</dbReference>
<dbReference type="InterPro" id="IPR025875">
    <property type="entry name" value="Leu-rich_rpt_4"/>
</dbReference>
<dbReference type="PANTHER" id="PTHR46652">
    <property type="entry name" value="LEUCINE-RICH REPEAT AND IQ DOMAIN-CONTAINING PROTEIN 1-RELATED"/>
    <property type="match status" value="1"/>
</dbReference>
<dbReference type="eggNOG" id="COG4886">
    <property type="taxonomic scope" value="Bacteria"/>
</dbReference>
<name>A0A099W9W7_9LIST</name>
<evidence type="ECO:0000313" key="3">
    <source>
        <dbReference type="EMBL" id="KGL41797.1"/>
    </source>
</evidence>
<dbReference type="SUPFAM" id="SSF52075">
    <property type="entry name" value="Outer arm dynein light chain 1"/>
    <property type="match status" value="1"/>
</dbReference>
<sequence length="285" mass="31759">MSKKRTWIQKASYGMCLGTLLFSPAESWLEDQHPIEAVTQAEIELSFQERFPDPHLAHAVYLELYPEKTLFPERVNLEAPVSAEQLATITTLADTPERPITDLTGIQQLSHLKNLHAEGNEGGRIQQLAPLASMKNLEHLTLRNEFIQDLAPLAKLTQLQSLDLSMNQITSVQALQGLTQLQTLRLTGNQVTDFRPLEALPAVQAKDRAHFEAFAQTIQAEGTKTTGETSQLNVYTPEGEKIPATVASSQGKCKQKMALNGSNQGSNKSSIRIQKGRLWRFYNKK</sequence>
<dbReference type="AlphaFoldDB" id="A0A099W9W7"/>
<accession>A0A099W9W7</accession>